<evidence type="ECO:0000256" key="11">
    <source>
        <dbReference type="ARBA" id="ARBA00023180"/>
    </source>
</evidence>
<keyword evidence="8" id="KW-1133">Transmembrane helix</keyword>
<keyword evidence="11" id="KW-0325">Glycoprotein</keyword>
<feature type="domain" description="Fucosyltransferase C-terminal" evidence="13">
    <location>
        <begin position="1"/>
        <end position="154"/>
    </location>
</feature>
<evidence type="ECO:0000256" key="9">
    <source>
        <dbReference type="ARBA" id="ARBA00023034"/>
    </source>
</evidence>
<evidence type="ECO:0000256" key="4">
    <source>
        <dbReference type="ARBA" id="ARBA00022676"/>
    </source>
</evidence>
<dbReference type="SUPFAM" id="SSF53756">
    <property type="entry name" value="UDP-Glycosyltransferase/glycogen phosphorylase"/>
    <property type="match status" value="1"/>
</dbReference>
<dbReference type="InterPro" id="IPR038577">
    <property type="entry name" value="GT10-like_C_sf"/>
</dbReference>
<accession>A0A6A4WXW1</accession>
<evidence type="ECO:0000256" key="3">
    <source>
        <dbReference type="ARBA" id="ARBA00008919"/>
    </source>
</evidence>
<dbReference type="InterPro" id="IPR055270">
    <property type="entry name" value="Glyco_tran_10_C"/>
</dbReference>
<evidence type="ECO:0000256" key="8">
    <source>
        <dbReference type="ARBA" id="ARBA00022989"/>
    </source>
</evidence>
<dbReference type="InterPro" id="IPR001503">
    <property type="entry name" value="Glyco_trans_10"/>
</dbReference>
<dbReference type="Pfam" id="PF00852">
    <property type="entry name" value="Glyco_transf_10"/>
    <property type="match status" value="1"/>
</dbReference>
<dbReference type="EMBL" id="VIIS01000206">
    <property type="protein sequence ID" value="KAF0311927.1"/>
    <property type="molecule type" value="Genomic_DNA"/>
</dbReference>
<keyword evidence="9 12" id="KW-0333">Golgi apparatus</keyword>
<dbReference type="Proteomes" id="UP000440578">
    <property type="component" value="Unassembled WGS sequence"/>
</dbReference>
<evidence type="ECO:0000256" key="1">
    <source>
        <dbReference type="ARBA" id="ARBA00004447"/>
    </source>
</evidence>
<evidence type="ECO:0000256" key="10">
    <source>
        <dbReference type="ARBA" id="ARBA00023136"/>
    </source>
</evidence>
<dbReference type="OrthoDB" id="427096at2759"/>
<evidence type="ECO:0000256" key="2">
    <source>
        <dbReference type="ARBA" id="ARBA00004922"/>
    </source>
</evidence>
<evidence type="ECO:0000313" key="14">
    <source>
        <dbReference type="EMBL" id="KAF0311927.1"/>
    </source>
</evidence>
<dbReference type="UniPathway" id="UPA00378"/>
<protein>
    <recommendedName>
        <fullName evidence="12">Fucosyltransferase</fullName>
        <ecNumber evidence="12">2.4.1.-</ecNumber>
    </recommendedName>
</protein>
<keyword evidence="10" id="KW-0472">Membrane</keyword>
<evidence type="ECO:0000256" key="5">
    <source>
        <dbReference type="ARBA" id="ARBA00022679"/>
    </source>
</evidence>
<evidence type="ECO:0000313" key="15">
    <source>
        <dbReference type="Proteomes" id="UP000440578"/>
    </source>
</evidence>
<dbReference type="GO" id="GO:0032580">
    <property type="term" value="C:Golgi cisterna membrane"/>
    <property type="evidence" value="ECO:0007669"/>
    <property type="project" value="UniProtKB-SubCell"/>
</dbReference>
<dbReference type="AlphaFoldDB" id="A0A6A4WXW1"/>
<reference evidence="14 15" key="1">
    <citation type="submission" date="2019-07" db="EMBL/GenBank/DDBJ databases">
        <title>Draft genome assembly of a fouling barnacle, Amphibalanus amphitrite (Darwin, 1854): The first reference genome for Thecostraca.</title>
        <authorList>
            <person name="Kim W."/>
        </authorList>
    </citation>
    <scope>NUCLEOTIDE SEQUENCE [LARGE SCALE GENOMIC DNA]</scope>
    <source>
        <strain evidence="14">SNU_AA5</strain>
        <tissue evidence="14">Soma without cirri and trophi</tissue>
    </source>
</reference>
<proteinExistence type="inferred from homology"/>
<keyword evidence="5 12" id="KW-0808">Transferase</keyword>
<dbReference type="PANTHER" id="PTHR48438:SF1">
    <property type="entry name" value="ALPHA-(1,3)-FUCOSYLTRANSFERASE C-RELATED"/>
    <property type="match status" value="1"/>
</dbReference>
<sequence length="180" mass="20944">MVSHCITVCKREQYVAKLRRYIAVDTFGKCGEQQCSGNKDDCYRRLAETHLFYLSFENSLCDDYITEKFWFALRYGMVPVVRGPSPQSYHRVAPPNSFIHVEDFAGPKALAAHLLALSRNQTAYEEYHAWRSSHKVQYPRAMCNLCHRLHYGGQQRPLRLSKLWSVEDLCHEPRDLGEKS</sequence>
<keyword evidence="6 12" id="KW-0812">Transmembrane</keyword>
<comment type="subcellular location">
    <subcellularLocation>
        <location evidence="1 12">Golgi apparatus</location>
        <location evidence="1 12">Golgi stack membrane</location>
        <topology evidence="1 12">Single-pass type II membrane protein</topology>
    </subcellularLocation>
</comment>
<evidence type="ECO:0000256" key="7">
    <source>
        <dbReference type="ARBA" id="ARBA00022968"/>
    </source>
</evidence>
<comment type="similarity">
    <text evidence="3 12">Belongs to the glycosyltransferase 10 family.</text>
</comment>
<comment type="pathway">
    <text evidence="2">Protein modification; protein glycosylation.</text>
</comment>
<dbReference type="FunFam" id="3.40.50.11660:FF:000002">
    <property type="entry name" value="Alpha-(1,3)-fucosyltransferase"/>
    <property type="match status" value="1"/>
</dbReference>
<evidence type="ECO:0000256" key="12">
    <source>
        <dbReference type="RuleBase" id="RU003832"/>
    </source>
</evidence>
<dbReference type="GO" id="GO:0008417">
    <property type="term" value="F:fucosyltransferase activity"/>
    <property type="evidence" value="ECO:0007669"/>
    <property type="project" value="InterPro"/>
</dbReference>
<evidence type="ECO:0000256" key="6">
    <source>
        <dbReference type="ARBA" id="ARBA00022692"/>
    </source>
</evidence>
<dbReference type="Gene3D" id="3.40.50.11660">
    <property type="entry name" value="Glycosyl transferase family 10, C-terminal domain"/>
    <property type="match status" value="1"/>
</dbReference>
<dbReference type="EC" id="2.4.1.-" evidence="12"/>
<keyword evidence="7" id="KW-0735">Signal-anchor</keyword>
<name>A0A6A4WXW1_AMPAM</name>
<organism evidence="14 15">
    <name type="scientific">Amphibalanus amphitrite</name>
    <name type="common">Striped barnacle</name>
    <name type="synonym">Balanus amphitrite</name>
    <dbReference type="NCBI Taxonomy" id="1232801"/>
    <lineage>
        <taxon>Eukaryota</taxon>
        <taxon>Metazoa</taxon>
        <taxon>Ecdysozoa</taxon>
        <taxon>Arthropoda</taxon>
        <taxon>Crustacea</taxon>
        <taxon>Multicrustacea</taxon>
        <taxon>Cirripedia</taxon>
        <taxon>Thoracica</taxon>
        <taxon>Thoracicalcarea</taxon>
        <taxon>Balanomorpha</taxon>
        <taxon>Balanoidea</taxon>
        <taxon>Balanidae</taxon>
        <taxon>Amphibalaninae</taxon>
        <taxon>Amphibalanus</taxon>
    </lineage>
</organism>
<evidence type="ECO:0000259" key="13">
    <source>
        <dbReference type="Pfam" id="PF00852"/>
    </source>
</evidence>
<comment type="caution">
    <text evidence="14">The sequence shown here is derived from an EMBL/GenBank/DDBJ whole genome shotgun (WGS) entry which is preliminary data.</text>
</comment>
<gene>
    <name evidence="14" type="primary">FucTC_2</name>
    <name evidence="14" type="ORF">FJT64_017324</name>
</gene>
<keyword evidence="4 12" id="KW-0328">Glycosyltransferase</keyword>
<keyword evidence="15" id="KW-1185">Reference proteome</keyword>
<dbReference type="PANTHER" id="PTHR48438">
    <property type="entry name" value="ALPHA-(1,3)-FUCOSYLTRANSFERASE C-RELATED"/>
    <property type="match status" value="1"/>
</dbReference>